<accession>G5LK46</accession>
<keyword evidence="1" id="KW-0418">Kinase</keyword>
<feature type="non-terminal residue" evidence="1">
    <location>
        <position position="61"/>
    </location>
</feature>
<dbReference type="GO" id="GO:0016301">
    <property type="term" value="F:kinase activity"/>
    <property type="evidence" value="ECO:0007669"/>
    <property type="project" value="UniProtKB-KW"/>
</dbReference>
<keyword evidence="1" id="KW-0808">Transferase</keyword>
<protein>
    <submittedName>
        <fullName evidence="1">Inosine-guanosine kinase</fullName>
    </submittedName>
</protein>
<dbReference type="AlphaFoldDB" id="G5LK46"/>
<comment type="caution">
    <text evidence="1">The sequence shown here is derived from an EMBL/GenBank/DDBJ whole genome shotgun (WGS) entry which is preliminary data.</text>
</comment>
<gene>
    <name evidence="1" type="ORF">LTSEALA_0718</name>
</gene>
<reference evidence="1 2" key="1">
    <citation type="journal article" date="2011" name="BMC Genomics">
        <title>Genome sequencing reveals diversification of virulence factor content and possible host adaptation in distinct subpopulations of Salmonella enterica.</title>
        <authorList>
            <person name="den Bakker H.C."/>
            <person name="Moreno Switt A.I."/>
            <person name="Govoni G."/>
            <person name="Cummings C.A."/>
            <person name="Ranieri M.L."/>
            <person name="Degoricija L."/>
            <person name="Hoelzer K."/>
            <person name="Rodriguez-Rivera L.D."/>
            <person name="Brown S."/>
            <person name="Bolchacova E."/>
            <person name="Furtado M.R."/>
            <person name="Wiedmann M."/>
        </authorList>
    </citation>
    <scope>NUCLEOTIDE SEQUENCE [LARGE SCALE GENOMIC DNA]</scope>
    <source>
        <strain evidence="1 2">R6-377</strain>
    </source>
</reference>
<sequence length="61" mass="7088">MKRHRPSRAAGGMCYHAALRYSSVSTIMKFPGKRKSKHYFPVNARDPLLQHCNKFSQNRKP</sequence>
<organism evidence="1 2">
    <name type="scientific">Salmonella enterica subsp. enterica serovar Alachua str. R6-377</name>
    <dbReference type="NCBI Taxonomy" id="913241"/>
    <lineage>
        <taxon>Bacteria</taxon>
        <taxon>Pseudomonadati</taxon>
        <taxon>Pseudomonadota</taxon>
        <taxon>Gammaproteobacteria</taxon>
        <taxon>Enterobacterales</taxon>
        <taxon>Enterobacteriaceae</taxon>
        <taxon>Salmonella</taxon>
    </lineage>
</organism>
<proteinExistence type="predicted"/>
<dbReference type="EMBL" id="AFCJ01000313">
    <property type="protein sequence ID" value="EHC44453.1"/>
    <property type="molecule type" value="Genomic_DNA"/>
</dbReference>
<evidence type="ECO:0000313" key="1">
    <source>
        <dbReference type="EMBL" id="EHC44453.1"/>
    </source>
</evidence>
<dbReference type="Proteomes" id="UP000004642">
    <property type="component" value="Unassembled WGS sequence"/>
</dbReference>
<evidence type="ECO:0000313" key="2">
    <source>
        <dbReference type="Proteomes" id="UP000004642"/>
    </source>
</evidence>
<name>G5LK46_SALET</name>